<keyword evidence="3" id="KW-1185">Reference proteome</keyword>
<gene>
    <name evidence="2" type="ORF">HPB51_003547</name>
</gene>
<accession>A0A9J6EFW6</accession>
<feature type="region of interest" description="Disordered" evidence="1">
    <location>
        <begin position="109"/>
        <end position="135"/>
    </location>
</feature>
<proteinExistence type="predicted"/>
<evidence type="ECO:0000256" key="1">
    <source>
        <dbReference type="SAM" id="MobiDB-lite"/>
    </source>
</evidence>
<evidence type="ECO:0000313" key="2">
    <source>
        <dbReference type="EMBL" id="KAH8032904.1"/>
    </source>
</evidence>
<comment type="caution">
    <text evidence="2">The sequence shown here is derived from an EMBL/GenBank/DDBJ whole genome shotgun (WGS) entry which is preliminary data.</text>
</comment>
<feature type="region of interest" description="Disordered" evidence="1">
    <location>
        <begin position="51"/>
        <end position="80"/>
    </location>
</feature>
<feature type="compositionally biased region" description="Low complexity" evidence="1">
    <location>
        <begin position="51"/>
        <end position="78"/>
    </location>
</feature>
<reference evidence="2" key="2">
    <citation type="submission" date="2021-09" db="EMBL/GenBank/DDBJ databases">
        <authorList>
            <person name="Jia N."/>
            <person name="Wang J."/>
            <person name="Shi W."/>
            <person name="Du L."/>
            <person name="Sun Y."/>
            <person name="Zhan W."/>
            <person name="Jiang J."/>
            <person name="Wang Q."/>
            <person name="Zhang B."/>
            <person name="Ji P."/>
            <person name="Sakyi L.B."/>
            <person name="Cui X."/>
            <person name="Yuan T."/>
            <person name="Jiang B."/>
            <person name="Yang W."/>
            <person name="Lam T.T.-Y."/>
            <person name="Chang Q."/>
            <person name="Ding S."/>
            <person name="Wang X."/>
            <person name="Zhu J."/>
            <person name="Ruan X."/>
            <person name="Zhao L."/>
            <person name="Wei J."/>
            <person name="Que T."/>
            <person name="Du C."/>
            <person name="Cheng J."/>
            <person name="Dai P."/>
            <person name="Han X."/>
            <person name="Huang E."/>
            <person name="Gao Y."/>
            <person name="Liu J."/>
            <person name="Shao H."/>
            <person name="Ye R."/>
            <person name="Li L."/>
            <person name="Wei W."/>
            <person name="Wang X."/>
            <person name="Wang C."/>
            <person name="Huo Q."/>
            <person name="Li W."/>
            <person name="Guo W."/>
            <person name="Chen H."/>
            <person name="Chen S."/>
            <person name="Zhou L."/>
            <person name="Zhou L."/>
            <person name="Ni X."/>
            <person name="Tian J."/>
            <person name="Zhou Y."/>
            <person name="Sheng Y."/>
            <person name="Liu T."/>
            <person name="Pan Y."/>
            <person name="Xia L."/>
            <person name="Li J."/>
            <person name="Zhao F."/>
            <person name="Cao W."/>
        </authorList>
    </citation>
    <scope>NUCLEOTIDE SEQUENCE</scope>
    <source>
        <strain evidence="2">Rmic-2018</strain>
        <tissue evidence="2">Larvae</tissue>
    </source>
</reference>
<dbReference type="Proteomes" id="UP000821866">
    <property type="component" value="Chromosome 2"/>
</dbReference>
<sequence length="210" mass="22200">MLGCGDAVSLDFMVGSNGGHEEVRCDLVWQGARPQGGGPRHVRAHKYIEQHQPTQEQEPPQSAILPPTSSEASLSSPSGNIHGDRAILNGICGAGHGMSAHTSISNSINLHRSRSHHSPPSFPPTSSEASLSSPSGNIHGDRAILNGICVGNSLATSALFSNDISGTVLRRVARMMAEELHALQHQERLAKGSVRDVATQTTERGVRSVL</sequence>
<organism evidence="2 3">
    <name type="scientific">Rhipicephalus microplus</name>
    <name type="common">Cattle tick</name>
    <name type="synonym">Boophilus microplus</name>
    <dbReference type="NCBI Taxonomy" id="6941"/>
    <lineage>
        <taxon>Eukaryota</taxon>
        <taxon>Metazoa</taxon>
        <taxon>Ecdysozoa</taxon>
        <taxon>Arthropoda</taxon>
        <taxon>Chelicerata</taxon>
        <taxon>Arachnida</taxon>
        <taxon>Acari</taxon>
        <taxon>Parasitiformes</taxon>
        <taxon>Ixodida</taxon>
        <taxon>Ixodoidea</taxon>
        <taxon>Ixodidae</taxon>
        <taxon>Rhipicephalinae</taxon>
        <taxon>Rhipicephalus</taxon>
        <taxon>Boophilus</taxon>
    </lineage>
</organism>
<evidence type="ECO:0000313" key="3">
    <source>
        <dbReference type="Proteomes" id="UP000821866"/>
    </source>
</evidence>
<dbReference type="AlphaFoldDB" id="A0A9J6EFW6"/>
<reference evidence="2" key="1">
    <citation type="journal article" date="2020" name="Cell">
        <title>Large-Scale Comparative Analyses of Tick Genomes Elucidate Their Genetic Diversity and Vector Capacities.</title>
        <authorList>
            <consortium name="Tick Genome and Microbiome Consortium (TIGMIC)"/>
            <person name="Jia N."/>
            <person name="Wang J."/>
            <person name="Shi W."/>
            <person name="Du L."/>
            <person name="Sun Y."/>
            <person name="Zhan W."/>
            <person name="Jiang J.F."/>
            <person name="Wang Q."/>
            <person name="Zhang B."/>
            <person name="Ji P."/>
            <person name="Bell-Sakyi L."/>
            <person name="Cui X.M."/>
            <person name="Yuan T.T."/>
            <person name="Jiang B.G."/>
            <person name="Yang W.F."/>
            <person name="Lam T.T."/>
            <person name="Chang Q.C."/>
            <person name="Ding S.J."/>
            <person name="Wang X.J."/>
            <person name="Zhu J.G."/>
            <person name="Ruan X.D."/>
            <person name="Zhao L."/>
            <person name="Wei J.T."/>
            <person name="Ye R.Z."/>
            <person name="Que T.C."/>
            <person name="Du C.H."/>
            <person name="Zhou Y.H."/>
            <person name="Cheng J.X."/>
            <person name="Dai P.F."/>
            <person name="Guo W.B."/>
            <person name="Han X.H."/>
            <person name="Huang E.J."/>
            <person name="Li L.F."/>
            <person name="Wei W."/>
            <person name="Gao Y.C."/>
            <person name="Liu J.Z."/>
            <person name="Shao H.Z."/>
            <person name="Wang X."/>
            <person name="Wang C.C."/>
            <person name="Yang T.C."/>
            <person name="Huo Q.B."/>
            <person name="Li W."/>
            <person name="Chen H.Y."/>
            <person name="Chen S.E."/>
            <person name="Zhou L.G."/>
            <person name="Ni X.B."/>
            <person name="Tian J.H."/>
            <person name="Sheng Y."/>
            <person name="Liu T."/>
            <person name="Pan Y.S."/>
            <person name="Xia L.Y."/>
            <person name="Li J."/>
            <person name="Zhao F."/>
            <person name="Cao W.C."/>
        </authorList>
    </citation>
    <scope>NUCLEOTIDE SEQUENCE</scope>
    <source>
        <strain evidence="2">Rmic-2018</strain>
    </source>
</reference>
<feature type="compositionally biased region" description="Low complexity" evidence="1">
    <location>
        <begin position="124"/>
        <end position="135"/>
    </location>
</feature>
<dbReference type="EMBL" id="JABSTU010000004">
    <property type="protein sequence ID" value="KAH8032904.1"/>
    <property type="molecule type" value="Genomic_DNA"/>
</dbReference>
<name>A0A9J6EFW6_RHIMP</name>
<protein>
    <submittedName>
        <fullName evidence="2">Uncharacterized protein</fullName>
    </submittedName>
</protein>
<dbReference type="VEuPathDB" id="VectorBase:LOC119161957"/>